<sequence length="106" mass="11809">MKAAALILGLALSSVGSAQAALAYEVPDCGTWVRQDVTGHRWWLLGFISGLNSALRHEVKEDPLRGVKGDQVLLWMDNYCKANPLKNIHDGTYKLYEELRQRAGIK</sequence>
<evidence type="ECO:0000313" key="3">
    <source>
        <dbReference type="Proteomes" id="UP000297564"/>
    </source>
</evidence>
<protein>
    <recommendedName>
        <fullName evidence="4">Rap1a immunity protein domain-containing protein</fullName>
    </recommendedName>
</protein>
<dbReference type="AlphaFoldDB" id="A0A4Z0BJ80"/>
<gene>
    <name evidence="2" type="ORF">EZ242_13115</name>
</gene>
<dbReference type="Proteomes" id="UP000297564">
    <property type="component" value="Unassembled WGS sequence"/>
</dbReference>
<feature type="chain" id="PRO_5021473636" description="Rap1a immunity protein domain-containing protein" evidence="1">
    <location>
        <begin position="21"/>
        <end position="106"/>
    </location>
</feature>
<feature type="signal peptide" evidence="1">
    <location>
        <begin position="1"/>
        <end position="20"/>
    </location>
</feature>
<name>A0A4Z0BJ80_9BURK</name>
<reference evidence="2 3" key="1">
    <citation type="submission" date="2019-03" db="EMBL/GenBank/DDBJ databases">
        <title>Ramlibacter rhizophilus CCTCC AB2015357, whole genome shotgun sequence.</title>
        <authorList>
            <person name="Zhang X."/>
            <person name="Feng G."/>
            <person name="Zhu H."/>
        </authorList>
    </citation>
    <scope>NUCLEOTIDE SEQUENCE [LARGE SCALE GENOMIC DNA]</scope>
    <source>
        <strain evidence="2 3">CCTCC AB2015357</strain>
    </source>
</reference>
<proteinExistence type="predicted"/>
<dbReference type="RefSeq" id="WP_135285630.1">
    <property type="nucleotide sequence ID" value="NZ_SMLL01000005.1"/>
</dbReference>
<organism evidence="2 3">
    <name type="scientific">Ramlibacter rhizophilus</name>
    <dbReference type="NCBI Taxonomy" id="1781167"/>
    <lineage>
        <taxon>Bacteria</taxon>
        <taxon>Pseudomonadati</taxon>
        <taxon>Pseudomonadota</taxon>
        <taxon>Betaproteobacteria</taxon>
        <taxon>Burkholderiales</taxon>
        <taxon>Comamonadaceae</taxon>
        <taxon>Ramlibacter</taxon>
    </lineage>
</organism>
<keyword evidence="1" id="KW-0732">Signal</keyword>
<evidence type="ECO:0008006" key="4">
    <source>
        <dbReference type="Google" id="ProtNLM"/>
    </source>
</evidence>
<comment type="caution">
    <text evidence="2">The sequence shown here is derived from an EMBL/GenBank/DDBJ whole genome shotgun (WGS) entry which is preliminary data.</text>
</comment>
<evidence type="ECO:0000256" key="1">
    <source>
        <dbReference type="SAM" id="SignalP"/>
    </source>
</evidence>
<dbReference type="EMBL" id="SMLL01000005">
    <property type="protein sequence ID" value="TFY98479.1"/>
    <property type="molecule type" value="Genomic_DNA"/>
</dbReference>
<dbReference type="OrthoDB" id="8974130at2"/>
<evidence type="ECO:0000313" key="2">
    <source>
        <dbReference type="EMBL" id="TFY98479.1"/>
    </source>
</evidence>
<accession>A0A4Z0BJ80</accession>
<keyword evidence="3" id="KW-1185">Reference proteome</keyword>